<name>A0A330L9Y4_9BACT</name>
<keyword evidence="4" id="KW-1185">Reference proteome</keyword>
<dbReference type="PANTHER" id="PTHR21621">
    <property type="entry name" value="RIBOSOMAL PROTEIN S6 MODIFICATION PROTEIN"/>
    <property type="match status" value="1"/>
</dbReference>
<dbReference type="InterPro" id="IPR013651">
    <property type="entry name" value="ATP-grasp_RimK-type"/>
</dbReference>
<feature type="domain" description="ATP-grasp" evidence="2">
    <location>
        <begin position="119"/>
        <end position="295"/>
    </location>
</feature>
<dbReference type="Pfam" id="PF08443">
    <property type="entry name" value="RimK"/>
    <property type="match status" value="1"/>
</dbReference>
<dbReference type="Gene3D" id="3.30.470.20">
    <property type="entry name" value="ATP-grasp fold, B domain"/>
    <property type="match status" value="1"/>
</dbReference>
<reference evidence="4" key="1">
    <citation type="submission" date="2018-04" db="EMBL/GenBank/DDBJ databases">
        <authorList>
            <person name="Lucker S."/>
            <person name="Sakoula D."/>
        </authorList>
    </citation>
    <scope>NUCLEOTIDE SEQUENCE [LARGE SCALE GENOMIC DNA]</scope>
</reference>
<keyword evidence="1" id="KW-0547">Nucleotide-binding</keyword>
<dbReference type="InParanoid" id="A0A330L9Y4"/>
<evidence type="ECO:0000259" key="2">
    <source>
        <dbReference type="PROSITE" id="PS50975"/>
    </source>
</evidence>
<dbReference type="InterPro" id="IPR011761">
    <property type="entry name" value="ATP-grasp"/>
</dbReference>
<keyword evidence="1" id="KW-0067">ATP-binding</keyword>
<organism evidence="3 4">
    <name type="scientific">Nitrospira lenta</name>
    <dbReference type="NCBI Taxonomy" id="1436998"/>
    <lineage>
        <taxon>Bacteria</taxon>
        <taxon>Pseudomonadati</taxon>
        <taxon>Nitrospirota</taxon>
        <taxon>Nitrospiria</taxon>
        <taxon>Nitrospirales</taxon>
        <taxon>Nitrospiraceae</taxon>
        <taxon>Nitrospira</taxon>
    </lineage>
</organism>
<dbReference type="RefSeq" id="WP_181416952.1">
    <property type="nucleotide sequence ID" value="NZ_OUNR01000021.1"/>
</dbReference>
<evidence type="ECO:0000313" key="4">
    <source>
        <dbReference type="Proteomes" id="UP000248168"/>
    </source>
</evidence>
<dbReference type="GO" id="GO:0005737">
    <property type="term" value="C:cytoplasm"/>
    <property type="evidence" value="ECO:0007669"/>
    <property type="project" value="TreeGrafter"/>
</dbReference>
<evidence type="ECO:0000256" key="1">
    <source>
        <dbReference type="PROSITE-ProRule" id="PRU00409"/>
    </source>
</evidence>
<accession>A0A330L9Y4</accession>
<dbReference type="Proteomes" id="UP000248168">
    <property type="component" value="Unassembled WGS sequence"/>
</dbReference>
<dbReference type="PROSITE" id="PS50975">
    <property type="entry name" value="ATP_GRASP"/>
    <property type="match status" value="1"/>
</dbReference>
<dbReference type="PANTHER" id="PTHR21621:SF0">
    <property type="entry name" value="BETA-CITRYLGLUTAMATE SYNTHASE B-RELATED"/>
    <property type="match status" value="1"/>
</dbReference>
<protein>
    <submittedName>
        <fullName evidence="3">Putative RimK domain protein ATP-grasp</fullName>
    </submittedName>
</protein>
<gene>
    <name evidence="3" type="ORF">NITLEN_80130</name>
</gene>
<dbReference type="AlphaFoldDB" id="A0A330L9Y4"/>
<proteinExistence type="predicted"/>
<sequence>MILLMGPMADPVLANVCARLAVRNADLMLVHPESEGQDWDVSWSTEDGSAAGRIRFGQRVVDTASIEAVYLRGVGARSASTPHERMVSTALWEFAESLPVLVVNRRQASHTNMSKPYQQQLIEPYGFRVPKTLITMVPEEARRFYDACQGRVIYKSISAERSIVRPLTPADFPRLEQIRSCPVQLQETITGADVRVHTVGDRLFATEVLSDGADYRYAEREDKQRTMRAVELEESVQTRCRNLAKGLGLSLSGIDLRRTPEGAYYCFEVNTSPAFPFFENYTGQRIGDALADLLCAGRA</sequence>
<dbReference type="EMBL" id="OUNR01000021">
    <property type="protein sequence ID" value="SPP66702.1"/>
    <property type="molecule type" value="Genomic_DNA"/>
</dbReference>
<dbReference type="GO" id="GO:0016879">
    <property type="term" value="F:ligase activity, forming carbon-nitrogen bonds"/>
    <property type="evidence" value="ECO:0007669"/>
    <property type="project" value="TreeGrafter"/>
</dbReference>
<evidence type="ECO:0000313" key="3">
    <source>
        <dbReference type="EMBL" id="SPP66702.1"/>
    </source>
</evidence>
<dbReference type="SUPFAM" id="SSF56059">
    <property type="entry name" value="Glutathione synthetase ATP-binding domain-like"/>
    <property type="match status" value="1"/>
</dbReference>
<dbReference type="GO" id="GO:0005524">
    <property type="term" value="F:ATP binding"/>
    <property type="evidence" value="ECO:0007669"/>
    <property type="project" value="UniProtKB-UniRule"/>
</dbReference>
<dbReference type="GO" id="GO:0046872">
    <property type="term" value="F:metal ion binding"/>
    <property type="evidence" value="ECO:0007669"/>
    <property type="project" value="InterPro"/>
</dbReference>